<dbReference type="PANTHER" id="PTHR22600:SF57">
    <property type="entry name" value="BETA-N-ACETYLHEXOSAMINIDASE"/>
    <property type="match status" value="1"/>
</dbReference>
<dbReference type="PROSITE" id="PS50022">
    <property type="entry name" value="FA58C_3"/>
    <property type="match status" value="1"/>
</dbReference>
<dbReference type="InterPro" id="IPR008979">
    <property type="entry name" value="Galactose-bd-like_sf"/>
</dbReference>
<keyword evidence="4" id="KW-0378">Hydrolase</keyword>
<dbReference type="Gene3D" id="3.30.379.10">
    <property type="entry name" value="Chitobiase/beta-hexosaminidase domain 2-like"/>
    <property type="match status" value="1"/>
</dbReference>
<dbReference type="EC" id="3.2.1.52" evidence="3"/>
<dbReference type="OrthoDB" id="1006965at2"/>
<dbReference type="SUPFAM" id="SSF55545">
    <property type="entry name" value="beta-N-acetylhexosaminidase-like domain"/>
    <property type="match status" value="1"/>
</dbReference>
<dbReference type="RefSeq" id="WP_103906708.1">
    <property type="nucleotide sequence ID" value="NZ_CP049246.1"/>
</dbReference>
<dbReference type="GO" id="GO:0004563">
    <property type="term" value="F:beta-N-acetylhexosaminidase activity"/>
    <property type="evidence" value="ECO:0007669"/>
    <property type="project" value="UniProtKB-EC"/>
</dbReference>
<dbReference type="AlphaFoldDB" id="A0A1H6AA73"/>
<reference evidence="10" key="1">
    <citation type="submission" date="2016-10" db="EMBL/GenBank/DDBJ databases">
        <authorList>
            <person name="Varghese N."/>
            <person name="Submissions S."/>
        </authorList>
    </citation>
    <scope>NUCLEOTIDE SEQUENCE [LARGE SCALE GENOMIC DNA]</scope>
    <source>
        <strain evidence="10">DSM 22361</strain>
    </source>
</reference>
<proteinExistence type="inferred from homology"/>
<evidence type="ECO:0000256" key="1">
    <source>
        <dbReference type="ARBA" id="ARBA00001231"/>
    </source>
</evidence>
<organism evidence="9 10">
    <name type="scientific">Sphingobacterium lactis</name>
    <dbReference type="NCBI Taxonomy" id="797291"/>
    <lineage>
        <taxon>Bacteria</taxon>
        <taxon>Pseudomonadati</taxon>
        <taxon>Bacteroidota</taxon>
        <taxon>Sphingobacteriia</taxon>
        <taxon>Sphingobacteriales</taxon>
        <taxon>Sphingobacteriaceae</taxon>
        <taxon>Sphingobacterium</taxon>
    </lineage>
</organism>
<evidence type="ECO:0000256" key="4">
    <source>
        <dbReference type="ARBA" id="ARBA00022801"/>
    </source>
</evidence>
<dbReference type="Pfam" id="PF13290">
    <property type="entry name" value="CHB_HEX_C_1"/>
    <property type="match status" value="1"/>
</dbReference>
<dbReference type="SUPFAM" id="SSF49785">
    <property type="entry name" value="Galactose-binding domain-like"/>
    <property type="match status" value="1"/>
</dbReference>
<dbReference type="GO" id="GO:0016020">
    <property type="term" value="C:membrane"/>
    <property type="evidence" value="ECO:0007669"/>
    <property type="project" value="TreeGrafter"/>
</dbReference>
<evidence type="ECO:0000256" key="2">
    <source>
        <dbReference type="ARBA" id="ARBA00006285"/>
    </source>
</evidence>
<protein>
    <recommendedName>
        <fullName evidence="3">beta-N-acetylhexosaminidase</fullName>
        <ecNumber evidence="3">3.2.1.52</ecNumber>
    </recommendedName>
</protein>
<evidence type="ECO:0000256" key="7">
    <source>
        <dbReference type="SAM" id="SignalP"/>
    </source>
</evidence>
<dbReference type="Pfam" id="PF00728">
    <property type="entry name" value="Glyco_hydro_20"/>
    <property type="match status" value="1"/>
</dbReference>
<dbReference type="CDD" id="cd06563">
    <property type="entry name" value="GH20_chitobiase-like"/>
    <property type="match status" value="1"/>
</dbReference>
<evidence type="ECO:0000256" key="3">
    <source>
        <dbReference type="ARBA" id="ARBA00012663"/>
    </source>
</evidence>
<accession>A0A1H6AA73</accession>
<dbReference type="SUPFAM" id="SSF51445">
    <property type="entry name" value="(Trans)glycosidases"/>
    <property type="match status" value="1"/>
</dbReference>
<evidence type="ECO:0000256" key="5">
    <source>
        <dbReference type="ARBA" id="ARBA00023295"/>
    </source>
</evidence>
<sequence length="750" mass="84907">MNTKLLICLAFIFCFPLVVSAQQTNIDIIPRPTKSLLQEGQLSLAAPLNLYYVAEFSEVKDLILNIQGIQIGEQELVKKLKKQHSNGIRLFKAMDFDHIPEAGYLLEIDGSGVLIKAHNPSGMISGVQSLLQLTLLNKGQHLPFARIEDSPRFPYRGLHLDVSRNFMPFTFLKKYIDLMALYKFNHFHWHLTDGAGWRLEIKKYPELTQKAAWRTHSTWKDWWNNGRQYVDQGSPNASGGYYTQEQARELVAYAAKRGIQIIPEIEMPAHSEEVLAVYPELSCTGKPYTQGELCLGNEGTYTFLKNVLDEVMTIFPSTYIHIGGDEADKSHWKTCPKCQALKQKEGLKSEEELQSYAVRQMDKYLQSKGRKLIGWDEILQGGLSEGATVMSWRGEKGGIEAANAGHDVIMTPGGYLYFDTYQTDPRTQPEALGGFVPLEKVYSYDPIPEDIAEDKRKHILGAQANVWTEYMNTYQHVEYMAFPRALALSEVVWTSPENKSWKDFKKRLQSHYPVLQKLEVNYYRPSYNVISTVAYDSLQAKNTVTFASEQFVPNIKYTIDGSDPNASSTTYNLPIELAKTATVKAASFLDSTRVSPIETVELDMHKAIGKEVIYNRPWEGYPAQGKSTLTNGTKGGLSYQDGQWQGFINNFDVTVDFERREEIASVALRFMQVPGPGVYFPGEFKVQVSDNGKTYRDLGTVINQVGTTDPALKFQVFTVKPNKPVMARYIRIKATNPMKGYLFADEIVIY</sequence>
<dbReference type="EMBL" id="FNUT01000008">
    <property type="protein sequence ID" value="SEG44646.1"/>
    <property type="molecule type" value="Genomic_DNA"/>
</dbReference>
<dbReference type="InterPro" id="IPR059177">
    <property type="entry name" value="GH29D-like_dom"/>
</dbReference>
<keyword evidence="10" id="KW-1185">Reference proteome</keyword>
<gene>
    <name evidence="9" type="ORF">SAMN05421877_10811</name>
</gene>
<dbReference type="GO" id="GO:0005975">
    <property type="term" value="P:carbohydrate metabolic process"/>
    <property type="evidence" value="ECO:0007669"/>
    <property type="project" value="InterPro"/>
</dbReference>
<keyword evidence="7" id="KW-0732">Signal</keyword>
<evidence type="ECO:0000259" key="8">
    <source>
        <dbReference type="PROSITE" id="PS50022"/>
    </source>
</evidence>
<feature type="domain" description="F5/8 type C" evidence="8">
    <location>
        <begin position="653"/>
        <end position="750"/>
    </location>
</feature>
<evidence type="ECO:0000313" key="10">
    <source>
        <dbReference type="Proteomes" id="UP000236731"/>
    </source>
</evidence>
<dbReference type="PRINTS" id="PR00738">
    <property type="entry name" value="GLHYDRLASE20"/>
</dbReference>
<comment type="catalytic activity">
    <reaction evidence="1">
        <text>Hydrolysis of terminal non-reducing N-acetyl-D-hexosamine residues in N-acetyl-beta-D-hexosaminides.</text>
        <dbReference type="EC" id="3.2.1.52"/>
    </reaction>
</comment>
<dbReference type="InterPro" id="IPR025705">
    <property type="entry name" value="Beta_hexosaminidase_sua/sub"/>
</dbReference>
<comment type="similarity">
    <text evidence="2">Belongs to the glycosyl hydrolase 20 family.</text>
</comment>
<dbReference type="Gene3D" id="2.60.120.260">
    <property type="entry name" value="Galactose-binding domain-like"/>
    <property type="match status" value="1"/>
</dbReference>
<dbReference type="Pfam" id="PF02838">
    <property type="entry name" value="Glyco_hydro_20b"/>
    <property type="match status" value="1"/>
</dbReference>
<dbReference type="Pfam" id="PF00754">
    <property type="entry name" value="F5_F8_type_C"/>
    <property type="match status" value="1"/>
</dbReference>
<dbReference type="InterPro" id="IPR015883">
    <property type="entry name" value="Glyco_hydro_20_cat"/>
</dbReference>
<evidence type="ECO:0000313" key="9">
    <source>
        <dbReference type="EMBL" id="SEG44646.1"/>
    </source>
</evidence>
<feature type="chain" id="PRO_5009292459" description="beta-N-acetylhexosaminidase" evidence="7">
    <location>
        <begin position="22"/>
        <end position="750"/>
    </location>
</feature>
<dbReference type="PANTHER" id="PTHR22600">
    <property type="entry name" value="BETA-HEXOSAMINIDASE"/>
    <property type="match status" value="1"/>
</dbReference>
<dbReference type="GO" id="GO:0030203">
    <property type="term" value="P:glycosaminoglycan metabolic process"/>
    <property type="evidence" value="ECO:0007669"/>
    <property type="project" value="TreeGrafter"/>
</dbReference>
<dbReference type="InterPro" id="IPR029018">
    <property type="entry name" value="Hex-like_dom2"/>
</dbReference>
<dbReference type="Proteomes" id="UP000236731">
    <property type="component" value="Unassembled WGS sequence"/>
</dbReference>
<dbReference type="InterPro" id="IPR017853">
    <property type="entry name" value="GH"/>
</dbReference>
<dbReference type="Gene3D" id="3.20.20.80">
    <property type="entry name" value="Glycosidases"/>
    <property type="match status" value="1"/>
</dbReference>
<feature type="active site" description="Proton donor" evidence="6">
    <location>
        <position position="326"/>
    </location>
</feature>
<dbReference type="InterPro" id="IPR015882">
    <property type="entry name" value="HEX_bac_N"/>
</dbReference>
<feature type="signal peptide" evidence="7">
    <location>
        <begin position="1"/>
        <end position="21"/>
    </location>
</feature>
<evidence type="ECO:0000256" key="6">
    <source>
        <dbReference type="PIRSR" id="PIRSR625705-1"/>
    </source>
</evidence>
<dbReference type="InterPro" id="IPR000421">
    <property type="entry name" value="FA58C"/>
</dbReference>
<name>A0A1H6AA73_9SPHI</name>
<keyword evidence="5" id="KW-0326">Glycosidase</keyword>